<dbReference type="GO" id="GO:0016020">
    <property type="term" value="C:membrane"/>
    <property type="evidence" value="ECO:0007669"/>
    <property type="project" value="UniProtKB-SubCell"/>
</dbReference>
<evidence type="ECO:0000256" key="1">
    <source>
        <dbReference type="ARBA" id="ARBA00004370"/>
    </source>
</evidence>
<feature type="transmembrane region" description="Helical" evidence="6">
    <location>
        <begin position="61"/>
        <end position="89"/>
    </location>
</feature>
<keyword evidence="4 6" id="KW-1133">Transmembrane helix</keyword>
<keyword evidence="5 6" id="KW-0472">Membrane</keyword>
<gene>
    <name evidence="7" type="ORF">BTMF_LOCUS13582</name>
</gene>
<evidence type="ECO:0000256" key="3">
    <source>
        <dbReference type="ARBA" id="ARBA00022692"/>
    </source>
</evidence>
<reference evidence="7 8" key="2">
    <citation type="submission" date="2018-11" db="EMBL/GenBank/DDBJ databases">
        <authorList>
            <consortium name="Pathogen Informatics"/>
        </authorList>
    </citation>
    <scope>NUCLEOTIDE SEQUENCE [LARGE SCALE GENOMIC DNA]</scope>
</reference>
<proteinExistence type="inferred from homology"/>
<accession>A0A0R3R6E4</accession>
<evidence type="ECO:0000256" key="5">
    <source>
        <dbReference type="ARBA" id="ARBA00023136"/>
    </source>
</evidence>
<comment type="subcellular location">
    <subcellularLocation>
        <location evidence="1">Membrane</location>
    </subcellularLocation>
</comment>
<name>A0A0R3R6E4_9BILA</name>
<evidence type="ECO:0000313" key="8">
    <source>
        <dbReference type="Proteomes" id="UP000280834"/>
    </source>
</evidence>
<evidence type="ECO:0000313" key="7">
    <source>
        <dbReference type="EMBL" id="VDO46230.1"/>
    </source>
</evidence>
<comment type="similarity">
    <text evidence="2">Belongs to the UPF0057 (PMP3) family.</text>
</comment>
<reference evidence="9" key="1">
    <citation type="submission" date="2017-02" db="UniProtKB">
        <authorList>
            <consortium name="WormBaseParasite"/>
        </authorList>
    </citation>
    <scope>IDENTIFICATION</scope>
</reference>
<dbReference type="AlphaFoldDB" id="A0A0R3R6E4"/>
<feature type="transmembrane region" description="Helical" evidence="6">
    <location>
        <begin position="31"/>
        <end position="49"/>
    </location>
</feature>
<evidence type="ECO:0000256" key="2">
    <source>
        <dbReference type="ARBA" id="ARBA00009530"/>
    </source>
</evidence>
<protein>
    <submittedName>
        <fullName evidence="9">G_PROTEIN_RECEP_F1_2 domain-containing protein</fullName>
    </submittedName>
</protein>
<evidence type="ECO:0000256" key="6">
    <source>
        <dbReference type="SAM" id="Phobius"/>
    </source>
</evidence>
<dbReference type="InterPro" id="IPR000612">
    <property type="entry name" value="PMP3"/>
</dbReference>
<keyword evidence="8" id="KW-1185">Reference proteome</keyword>
<dbReference type="Proteomes" id="UP000280834">
    <property type="component" value="Unassembled WGS sequence"/>
</dbReference>
<sequence>MSADTDKIVEVLLIIILPPLSIWHHERKCTFHLFLNILLTVFRILPIVIYTTSASSHDHGIFVLTSIATTFLALLATLSNIVHAVWFCLIRNR</sequence>
<dbReference type="Pfam" id="PF01679">
    <property type="entry name" value="Pmp3"/>
    <property type="match status" value="1"/>
</dbReference>
<dbReference type="WBParaSite" id="BTMF_0001558801-mRNA-1">
    <property type="protein sequence ID" value="BTMF_0001558801-mRNA-1"/>
    <property type="gene ID" value="BTMF_0001558801"/>
</dbReference>
<evidence type="ECO:0000313" key="9">
    <source>
        <dbReference type="WBParaSite" id="BTMF_0001558801-mRNA-1"/>
    </source>
</evidence>
<evidence type="ECO:0000256" key="4">
    <source>
        <dbReference type="ARBA" id="ARBA00022989"/>
    </source>
</evidence>
<organism evidence="9">
    <name type="scientific">Brugia timori</name>
    <dbReference type="NCBI Taxonomy" id="42155"/>
    <lineage>
        <taxon>Eukaryota</taxon>
        <taxon>Metazoa</taxon>
        <taxon>Ecdysozoa</taxon>
        <taxon>Nematoda</taxon>
        <taxon>Chromadorea</taxon>
        <taxon>Rhabditida</taxon>
        <taxon>Spirurina</taxon>
        <taxon>Spiruromorpha</taxon>
        <taxon>Filarioidea</taxon>
        <taxon>Onchocercidae</taxon>
        <taxon>Brugia</taxon>
    </lineage>
</organism>
<dbReference type="EMBL" id="UZAG01020260">
    <property type="protein sequence ID" value="VDO46230.1"/>
    <property type="molecule type" value="Genomic_DNA"/>
</dbReference>
<keyword evidence="3 6" id="KW-0812">Transmembrane</keyword>